<protein>
    <submittedName>
        <fullName evidence="2">Uncharacterized protein</fullName>
    </submittedName>
</protein>
<reference evidence="2 3" key="1">
    <citation type="submission" date="2024-02" db="EMBL/GenBank/DDBJ databases">
        <title>A draft genome for the cacao thread blight pathogen Marasmius crinis-equi.</title>
        <authorList>
            <person name="Cohen S.P."/>
            <person name="Baruah I.K."/>
            <person name="Amoako-Attah I."/>
            <person name="Bukari Y."/>
            <person name="Meinhardt L.W."/>
            <person name="Bailey B.A."/>
        </authorList>
    </citation>
    <scope>NUCLEOTIDE SEQUENCE [LARGE SCALE GENOMIC DNA]</scope>
    <source>
        <strain evidence="2 3">GH-76</strain>
    </source>
</reference>
<dbReference type="EMBL" id="JBAHYK010000048">
    <property type="protein sequence ID" value="KAL0579801.1"/>
    <property type="molecule type" value="Genomic_DNA"/>
</dbReference>
<dbReference type="Proteomes" id="UP001465976">
    <property type="component" value="Unassembled WGS sequence"/>
</dbReference>
<organism evidence="2 3">
    <name type="scientific">Marasmius crinis-equi</name>
    <dbReference type="NCBI Taxonomy" id="585013"/>
    <lineage>
        <taxon>Eukaryota</taxon>
        <taxon>Fungi</taxon>
        <taxon>Dikarya</taxon>
        <taxon>Basidiomycota</taxon>
        <taxon>Agaricomycotina</taxon>
        <taxon>Agaricomycetes</taxon>
        <taxon>Agaricomycetidae</taxon>
        <taxon>Agaricales</taxon>
        <taxon>Marasmiineae</taxon>
        <taxon>Marasmiaceae</taxon>
        <taxon>Marasmius</taxon>
    </lineage>
</organism>
<feature type="region of interest" description="Disordered" evidence="1">
    <location>
        <begin position="1"/>
        <end position="77"/>
    </location>
</feature>
<keyword evidence="3" id="KW-1185">Reference proteome</keyword>
<proteinExistence type="predicted"/>
<evidence type="ECO:0000313" key="3">
    <source>
        <dbReference type="Proteomes" id="UP001465976"/>
    </source>
</evidence>
<gene>
    <name evidence="2" type="ORF">V5O48_002212</name>
</gene>
<feature type="compositionally biased region" description="Polar residues" evidence="1">
    <location>
        <begin position="1"/>
        <end position="15"/>
    </location>
</feature>
<accession>A0ABR3FXE9</accession>
<feature type="compositionally biased region" description="Polar residues" evidence="1">
    <location>
        <begin position="31"/>
        <end position="41"/>
    </location>
</feature>
<evidence type="ECO:0000313" key="2">
    <source>
        <dbReference type="EMBL" id="KAL0579801.1"/>
    </source>
</evidence>
<evidence type="ECO:0000256" key="1">
    <source>
        <dbReference type="SAM" id="MobiDB-lite"/>
    </source>
</evidence>
<comment type="caution">
    <text evidence="2">The sequence shown here is derived from an EMBL/GenBank/DDBJ whole genome shotgun (WGS) entry which is preliminary data.</text>
</comment>
<name>A0ABR3FXE9_9AGAR</name>
<sequence>MSSLTMSRPSVSSPLAGTPNAGVATKRITPKRNSSFPSSQALRPFPTVSAALRPSPKPLDTSDKKKSVKLIEPPANSRTTFVLDLSQAEFSRQD</sequence>